<gene>
    <name evidence="6" type="ORF">F3Y22_tig00111794pilonHSYRG00111</name>
</gene>
<proteinExistence type="predicted"/>
<dbReference type="GO" id="GO:0140359">
    <property type="term" value="F:ABC-type transporter activity"/>
    <property type="evidence" value="ECO:0007669"/>
    <property type="project" value="InterPro"/>
</dbReference>
<evidence type="ECO:0000259" key="5">
    <source>
        <dbReference type="PROSITE" id="PS50929"/>
    </source>
</evidence>
<dbReference type="InterPro" id="IPR011527">
    <property type="entry name" value="ABC1_TM_dom"/>
</dbReference>
<dbReference type="PANTHER" id="PTHR24221">
    <property type="entry name" value="ATP-BINDING CASSETTE SUB-FAMILY B"/>
    <property type="match status" value="1"/>
</dbReference>
<evidence type="ECO:0000313" key="6">
    <source>
        <dbReference type="EMBL" id="KAE8673327.1"/>
    </source>
</evidence>
<comment type="subcellular location">
    <subcellularLocation>
        <location evidence="1">Membrane</location>
        <topology evidence="1">Multi-pass membrane protein</topology>
    </subcellularLocation>
</comment>
<dbReference type="InterPro" id="IPR039421">
    <property type="entry name" value="Type_1_exporter"/>
</dbReference>
<dbReference type="Proteomes" id="UP000436088">
    <property type="component" value="Unassembled WGS sequence"/>
</dbReference>
<keyword evidence="3" id="KW-1133">Transmembrane helix</keyword>
<feature type="domain" description="ABC transmembrane type-1" evidence="5">
    <location>
        <begin position="1"/>
        <end position="102"/>
    </location>
</feature>
<name>A0A6A2YF50_HIBSY</name>
<evidence type="ECO:0000313" key="7">
    <source>
        <dbReference type="Proteomes" id="UP000436088"/>
    </source>
</evidence>
<dbReference type="SUPFAM" id="SSF90123">
    <property type="entry name" value="ABC transporter transmembrane region"/>
    <property type="match status" value="1"/>
</dbReference>
<protein>
    <recommendedName>
        <fullName evidence="5">ABC transmembrane type-1 domain-containing protein</fullName>
    </recommendedName>
</protein>
<dbReference type="PROSITE" id="PS50929">
    <property type="entry name" value="ABC_TM1F"/>
    <property type="match status" value="1"/>
</dbReference>
<dbReference type="AlphaFoldDB" id="A0A6A2YF50"/>
<evidence type="ECO:0000256" key="4">
    <source>
        <dbReference type="ARBA" id="ARBA00023136"/>
    </source>
</evidence>
<evidence type="ECO:0000256" key="1">
    <source>
        <dbReference type="ARBA" id="ARBA00004141"/>
    </source>
</evidence>
<sequence>MMFKKVVHQNIGWFDDPANSSGPIGARLSTDASTVRNLVGDSLALIVQNLATIIAGLVIAFTANWILAIAFLAVMPFTLIQGYLQTKFLKGFSADAKVSGTL</sequence>
<dbReference type="EMBL" id="VEPZ02001429">
    <property type="protein sequence ID" value="KAE8673327.1"/>
    <property type="molecule type" value="Genomic_DNA"/>
</dbReference>
<dbReference type="Gene3D" id="1.20.1560.10">
    <property type="entry name" value="ABC transporter type 1, transmembrane domain"/>
    <property type="match status" value="1"/>
</dbReference>
<accession>A0A6A2YF50</accession>
<dbReference type="GO" id="GO:0005524">
    <property type="term" value="F:ATP binding"/>
    <property type="evidence" value="ECO:0007669"/>
    <property type="project" value="InterPro"/>
</dbReference>
<dbReference type="Pfam" id="PF00664">
    <property type="entry name" value="ABC_membrane"/>
    <property type="match status" value="1"/>
</dbReference>
<keyword evidence="7" id="KW-1185">Reference proteome</keyword>
<comment type="caution">
    <text evidence="6">The sequence shown here is derived from an EMBL/GenBank/DDBJ whole genome shotgun (WGS) entry which is preliminary data.</text>
</comment>
<dbReference type="PANTHER" id="PTHR24221:SF604">
    <property type="entry name" value="ABC TRANSPORTER B FAMILY MEMBER 9"/>
    <property type="match status" value="1"/>
</dbReference>
<dbReference type="InterPro" id="IPR036640">
    <property type="entry name" value="ABC1_TM_sf"/>
</dbReference>
<evidence type="ECO:0000256" key="3">
    <source>
        <dbReference type="ARBA" id="ARBA00022989"/>
    </source>
</evidence>
<keyword evidence="4" id="KW-0472">Membrane</keyword>
<organism evidence="6 7">
    <name type="scientific">Hibiscus syriacus</name>
    <name type="common">Rose of Sharon</name>
    <dbReference type="NCBI Taxonomy" id="106335"/>
    <lineage>
        <taxon>Eukaryota</taxon>
        <taxon>Viridiplantae</taxon>
        <taxon>Streptophyta</taxon>
        <taxon>Embryophyta</taxon>
        <taxon>Tracheophyta</taxon>
        <taxon>Spermatophyta</taxon>
        <taxon>Magnoliopsida</taxon>
        <taxon>eudicotyledons</taxon>
        <taxon>Gunneridae</taxon>
        <taxon>Pentapetalae</taxon>
        <taxon>rosids</taxon>
        <taxon>malvids</taxon>
        <taxon>Malvales</taxon>
        <taxon>Malvaceae</taxon>
        <taxon>Malvoideae</taxon>
        <taxon>Hibiscus</taxon>
    </lineage>
</organism>
<keyword evidence="2" id="KW-0812">Transmembrane</keyword>
<reference evidence="6" key="1">
    <citation type="submission" date="2019-09" db="EMBL/GenBank/DDBJ databases">
        <title>Draft genome information of white flower Hibiscus syriacus.</title>
        <authorList>
            <person name="Kim Y.-M."/>
        </authorList>
    </citation>
    <scope>NUCLEOTIDE SEQUENCE [LARGE SCALE GENOMIC DNA]</scope>
    <source>
        <strain evidence="6">YM2019G1</strain>
    </source>
</reference>
<evidence type="ECO:0000256" key="2">
    <source>
        <dbReference type="ARBA" id="ARBA00022692"/>
    </source>
</evidence>
<dbReference type="GO" id="GO:0016020">
    <property type="term" value="C:membrane"/>
    <property type="evidence" value="ECO:0007669"/>
    <property type="project" value="UniProtKB-SubCell"/>
</dbReference>